<evidence type="ECO:0000313" key="2">
    <source>
        <dbReference type="EMBL" id="EWC45636.1"/>
    </source>
</evidence>
<keyword evidence="3" id="KW-1185">Reference proteome</keyword>
<feature type="compositionally biased region" description="Low complexity" evidence="1">
    <location>
        <begin position="50"/>
        <end position="63"/>
    </location>
</feature>
<evidence type="ECO:0000256" key="1">
    <source>
        <dbReference type="SAM" id="MobiDB-lite"/>
    </source>
</evidence>
<dbReference type="EMBL" id="KI966425">
    <property type="protein sequence ID" value="EWC45636.1"/>
    <property type="molecule type" value="Genomic_DNA"/>
</dbReference>
<protein>
    <submittedName>
        <fullName evidence="2">Uncharacterized protein</fullName>
    </submittedName>
</protein>
<organism evidence="2 3">
    <name type="scientific">Drechslerella stenobrocha 248</name>
    <dbReference type="NCBI Taxonomy" id="1043628"/>
    <lineage>
        <taxon>Eukaryota</taxon>
        <taxon>Fungi</taxon>
        <taxon>Dikarya</taxon>
        <taxon>Ascomycota</taxon>
        <taxon>Pezizomycotina</taxon>
        <taxon>Orbiliomycetes</taxon>
        <taxon>Orbiliales</taxon>
        <taxon>Orbiliaceae</taxon>
        <taxon>Drechslerella</taxon>
    </lineage>
</organism>
<gene>
    <name evidence="2" type="ORF">DRE_05197</name>
</gene>
<dbReference type="AlphaFoldDB" id="W7HNL0"/>
<dbReference type="HOGENOM" id="CLU_2885759_0_0_1"/>
<accession>W7HNL0</accession>
<feature type="region of interest" description="Disordered" evidence="1">
    <location>
        <begin position="37"/>
        <end position="63"/>
    </location>
</feature>
<name>W7HNL0_9PEZI</name>
<evidence type="ECO:0000313" key="3">
    <source>
        <dbReference type="Proteomes" id="UP000024837"/>
    </source>
</evidence>
<sequence>MAQANLLVPGISLSIEGGPDSNHQPFLLRADKLGQSRTPWQNAKPESWTGGDSVSGGFVVSIE</sequence>
<proteinExistence type="predicted"/>
<dbReference type="Proteomes" id="UP000024837">
    <property type="component" value="Unassembled WGS sequence"/>
</dbReference>
<reference evidence="2 3" key="1">
    <citation type="submission" date="2013-05" db="EMBL/GenBank/DDBJ databases">
        <title>Drechslerella stenobrocha genome reveals carnivorous origination and mechanical trapping mechanism of predatory fungi.</title>
        <authorList>
            <person name="Liu X."/>
            <person name="Zhang W."/>
            <person name="Liu K."/>
        </authorList>
    </citation>
    <scope>NUCLEOTIDE SEQUENCE [LARGE SCALE GENOMIC DNA]</scope>
    <source>
        <strain evidence="2 3">248</strain>
    </source>
</reference>